<dbReference type="EMBL" id="RJVG01000002">
    <property type="protein sequence ID" value="ROR30771.1"/>
    <property type="molecule type" value="Genomic_DNA"/>
</dbReference>
<evidence type="ECO:0000313" key="2">
    <source>
        <dbReference type="Proteomes" id="UP000273083"/>
    </source>
</evidence>
<comment type="caution">
    <text evidence="1">The sequence shown here is derived from an EMBL/GenBank/DDBJ whole genome shotgun (WGS) entry which is preliminary data.</text>
</comment>
<organism evidence="1 2">
    <name type="scientific">Mobilisporobacter senegalensis</name>
    <dbReference type="NCBI Taxonomy" id="1329262"/>
    <lineage>
        <taxon>Bacteria</taxon>
        <taxon>Bacillati</taxon>
        <taxon>Bacillota</taxon>
        <taxon>Clostridia</taxon>
        <taxon>Lachnospirales</taxon>
        <taxon>Lachnospiraceae</taxon>
        <taxon>Mobilisporobacter</taxon>
    </lineage>
</organism>
<reference evidence="1 2" key="1">
    <citation type="submission" date="2018-11" db="EMBL/GenBank/DDBJ databases">
        <title>Genomic Encyclopedia of Type Strains, Phase IV (KMG-IV): sequencing the most valuable type-strain genomes for metagenomic binning, comparative biology and taxonomic classification.</title>
        <authorList>
            <person name="Goeker M."/>
        </authorList>
    </citation>
    <scope>NUCLEOTIDE SEQUENCE [LARGE SCALE GENOMIC DNA]</scope>
    <source>
        <strain evidence="1 2">DSM 26537</strain>
    </source>
</reference>
<proteinExistence type="predicted"/>
<accession>A0A3N1XX39</accession>
<keyword evidence="2" id="KW-1185">Reference proteome</keyword>
<dbReference type="Pfam" id="PF06289">
    <property type="entry name" value="FlbD"/>
    <property type="match status" value="1"/>
</dbReference>
<keyword evidence="1" id="KW-0969">Cilium</keyword>
<dbReference type="OrthoDB" id="9799862at2"/>
<dbReference type="AlphaFoldDB" id="A0A3N1XX39"/>
<dbReference type="InterPro" id="IPR009384">
    <property type="entry name" value="SwrD-like"/>
</dbReference>
<sequence length="62" mass="7243">MIEVTKMSNIKITLNDDLIETIEETPDTVITLTTGKKLIVKESRQEVFNLVKLYKKELYKQD</sequence>
<protein>
    <submittedName>
        <fullName evidence="1">Flagellar protein FlbD</fullName>
    </submittedName>
</protein>
<name>A0A3N1XX39_9FIRM</name>
<keyword evidence="1" id="KW-0282">Flagellum</keyword>
<gene>
    <name evidence="1" type="ORF">EDD66_102426</name>
</gene>
<evidence type="ECO:0000313" key="1">
    <source>
        <dbReference type="EMBL" id="ROR30771.1"/>
    </source>
</evidence>
<keyword evidence="1" id="KW-0966">Cell projection</keyword>
<dbReference type="PANTHER" id="PTHR39185">
    <property type="entry name" value="SWARMING MOTILITY PROTEIN SWRD"/>
    <property type="match status" value="1"/>
</dbReference>
<dbReference type="Proteomes" id="UP000273083">
    <property type="component" value="Unassembled WGS sequence"/>
</dbReference>
<dbReference type="PANTHER" id="PTHR39185:SF1">
    <property type="entry name" value="SWARMING MOTILITY PROTEIN SWRD"/>
    <property type="match status" value="1"/>
</dbReference>
<dbReference type="RefSeq" id="WP_123608451.1">
    <property type="nucleotide sequence ID" value="NZ_RJVG01000002.1"/>
</dbReference>